<keyword evidence="4 8" id="KW-0812">Transmembrane</keyword>
<keyword evidence="7 8" id="KW-0472">Membrane</keyword>
<name>A0A3P3YKX1_PLABS</name>
<dbReference type="AlphaFoldDB" id="A0A3P3YKX1"/>
<organism evidence="11 12">
    <name type="scientific">Plasmodiophora brassicae</name>
    <name type="common">Clubroot disease agent</name>
    <dbReference type="NCBI Taxonomy" id="37360"/>
    <lineage>
        <taxon>Eukaryota</taxon>
        <taxon>Sar</taxon>
        <taxon>Rhizaria</taxon>
        <taxon>Endomyxa</taxon>
        <taxon>Phytomyxea</taxon>
        <taxon>Plasmodiophorida</taxon>
        <taxon>Plasmodiophoridae</taxon>
        <taxon>Plasmodiophora</taxon>
    </lineage>
</organism>
<evidence type="ECO:0000256" key="6">
    <source>
        <dbReference type="ARBA" id="ARBA00022989"/>
    </source>
</evidence>
<dbReference type="PROSITE" id="PS50920">
    <property type="entry name" value="SOLCAR"/>
    <property type="match status" value="3"/>
</dbReference>
<feature type="transmembrane region" description="Helical" evidence="10">
    <location>
        <begin position="129"/>
        <end position="155"/>
    </location>
</feature>
<evidence type="ECO:0000256" key="7">
    <source>
        <dbReference type="ARBA" id="ARBA00023136"/>
    </source>
</evidence>
<evidence type="ECO:0000256" key="9">
    <source>
        <dbReference type="RuleBase" id="RU000488"/>
    </source>
</evidence>
<evidence type="ECO:0000256" key="4">
    <source>
        <dbReference type="ARBA" id="ARBA00022692"/>
    </source>
</evidence>
<comment type="subcellular location">
    <subcellularLocation>
        <location evidence="1">Membrane</location>
        <topology evidence="1">Multi-pass membrane protein</topology>
    </subcellularLocation>
</comment>
<evidence type="ECO:0000313" key="12">
    <source>
        <dbReference type="Proteomes" id="UP000290189"/>
    </source>
</evidence>
<dbReference type="EMBL" id="OVEO01000015">
    <property type="protein sequence ID" value="SPR00837.1"/>
    <property type="molecule type" value="Genomic_DNA"/>
</dbReference>
<evidence type="ECO:0000256" key="5">
    <source>
        <dbReference type="ARBA" id="ARBA00022737"/>
    </source>
</evidence>
<dbReference type="Pfam" id="PF00153">
    <property type="entry name" value="Mito_carr"/>
    <property type="match status" value="3"/>
</dbReference>
<dbReference type="Proteomes" id="UP000290189">
    <property type="component" value="Unassembled WGS sequence"/>
</dbReference>
<evidence type="ECO:0000256" key="1">
    <source>
        <dbReference type="ARBA" id="ARBA00004141"/>
    </source>
</evidence>
<proteinExistence type="inferred from homology"/>
<feature type="transmembrane region" description="Helical" evidence="10">
    <location>
        <begin position="175"/>
        <end position="195"/>
    </location>
</feature>
<protein>
    <recommendedName>
        <fullName evidence="13">Mitochondrial carrier protein</fullName>
    </recommendedName>
</protein>
<dbReference type="GO" id="GO:0015215">
    <property type="term" value="F:nucleotide transmembrane transporter activity"/>
    <property type="evidence" value="ECO:0007669"/>
    <property type="project" value="UniProtKB-ARBA"/>
</dbReference>
<evidence type="ECO:0000256" key="2">
    <source>
        <dbReference type="ARBA" id="ARBA00006375"/>
    </source>
</evidence>
<dbReference type="SUPFAM" id="SSF103506">
    <property type="entry name" value="Mitochondrial carrier"/>
    <property type="match status" value="1"/>
</dbReference>
<evidence type="ECO:0000256" key="8">
    <source>
        <dbReference type="PROSITE-ProRule" id="PRU00282"/>
    </source>
</evidence>
<feature type="repeat" description="Solcar" evidence="8">
    <location>
        <begin position="68"/>
        <end position="158"/>
    </location>
</feature>
<keyword evidence="11" id="KW-0496">Mitochondrion</keyword>
<keyword evidence="6 10" id="KW-1133">Transmembrane helix</keyword>
<reference evidence="11 12" key="1">
    <citation type="submission" date="2018-03" db="EMBL/GenBank/DDBJ databases">
        <authorList>
            <person name="Fogelqvist J."/>
        </authorList>
    </citation>
    <scope>NUCLEOTIDE SEQUENCE [LARGE SCALE GENOMIC DNA]</scope>
</reference>
<sequence>MTAAATIRLAVWGDDLHHRSIILCAGSGRARVGDCVQCATGTAVALRCSRCVVAARGAGATPMPLDTTLPWQHAVAGVVSGVFSKSILQPLDLVKTRMQVQRSGLAAGLTYNGFLSAFPTIVRQEGVSALYIGLWPNLVGSGVAWGAYFGFYNIAKRLWVEHRGPDQPLGPLHHLSSAAVAGVATCFLTNPIWMVKTRLQLQFRSGNANSHDYTGMVDAFRRITREEGFLALYRGLGAALTLVSNGALQFMAYEQLKRLALEHFVADRDEDQLNSGHFLAMGGVAKMFSSTATYPLQVTKARLYQRQLPTNQPAGNSSPYLYKSTRDVWAHIYKHDGFKGFYRGLLPQLLKTVPSSALTFFAYEEVMRVLKHLHQ</sequence>
<feature type="repeat" description="Solcar" evidence="8">
    <location>
        <begin position="169"/>
        <end position="259"/>
    </location>
</feature>
<evidence type="ECO:0000256" key="10">
    <source>
        <dbReference type="SAM" id="Phobius"/>
    </source>
</evidence>
<gene>
    <name evidence="11" type="ORF">PLBR_LOCUS8052</name>
</gene>
<feature type="repeat" description="Solcar" evidence="8">
    <location>
        <begin position="273"/>
        <end position="369"/>
    </location>
</feature>
<dbReference type="InterPro" id="IPR018108">
    <property type="entry name" value="MCP_transmembrane"/>
</dbReference>
<dbReference type="PRINTS" id="PR00926">
    <property type="entry name" value="MITOCARRIER"/>
</dbReference>
<keyword evidence="5" id="KW-0677">Repeat</keyword>
<geneLocation type="mitochondrion" evidence="11"/>
<evidence type="ECO:0008006" key="13">
    <source>
        <dbReference type="Google" id="ProtNLM"/>
    </source>
</evidence>
<dbReference type="PANTHER" id="PTHR45683">
    <property type="entry name" value="MITOCHONDRIAL NICOTINAMIDE ADENINE DINUCLEOTIDE TRANSPORTER 1-RELATED-RELATED"/>
    <property type="match status" value="1"/>
</dbReference>
<dbReference type="Gene3D" id="1.50.40.10">
    <property type="entry name" value="Mitochondrial carrier domain"/>
    <property type="match status" value="1"/>
</dbReference>
<comment type="similarity">
    <text evidence="2 9">Belongs to the mitochondrial carrier (TC 2.A.29) family.</text>
</comment>
<evidence type="ECO:0000313" key="11">
    <source>
        <dbReference type="EMBL" id="SPR00837.1"/>
    </source>
</evidence>
<dbReference type="InterPro" id="IPR002067">
    <property type="entry name" value="MCP"/>
</dbReference>
<keyword evidence="3 9" id="KW-0813">Transport</keyword>
<dbReference type="InterPro" id="IPR023395">
    <property type="entry name" value="MCP_dom_sf"/>
</dbReference>
<dbReference type="InterPro" id="IPR044712">
    <property type="entry name" value="SLC25A32-like"/>
</dbReference>
<accession>A0A3P3YKX1</accession>
<dbReference type="GO" id="GO:0016020">
    <property type="term" value="C:membrane"/>
    <property type="evidence" value="ECO:0007669"/>
    <property type="project" value="UniProtKB-SubCell"/>
</dbReference>
<evidence type="ECO:0000256" key="3">
    <source>
        <dbReference type="ARBA" id="ARBA00022448"/>
    </source>
</evidence>